<dbReference type="AlphaFoldDB" id="A0AAN6U9T2"/>
<reference evidence="2" key="2">
    <citation type="submission" date="2023-05" db="EMBL/GenBank/DDBJ databases">
        <authorList>
            <consortium name="Lawrence Berkeley National Laboratory"/>
            <person name="Steindorff A."/>
            <person name="Hensen N."/>
            <person name="Bonometti L."/>
            <person name="Westerberg I."/>
            <person name="Brannstrom I.O."/>
            <person name="Guillou S."/>
            <person name="Cros-Aarteil S."/>
            <person name="Calhoun S."/>
            <person name="Haridas S."/>
            <person name="Kuo A."/>
            <person name="Mondo S."/>
            <person name="Pangilinan J."/>
            <person name="Riley R."/>
            <person name="Labutti K."/>
            <person name="Andreopoulos B."/>
            <person name="Lipzen A."/>
            <person name="Chen C."/>
            <person name="Yanf M."/>
            <person name="Daum C."/>
            <person name="Ng V."/>
            <person name="Clum A."/>
            <person name="Ohm R."/>
            <person name="Martin F."/>
            <person name="Silar P."/>
            <person name="Natvig D."/>
            <person name="Lalanne C."/>
            <person name="Gautier V."/>
            <person name="Ament-Velasquez S.L."/>
            <person name="Kruys A."/>
            <person name="Hutchinson M.I."/>
            <person name="Powell A.J."/>
            <person name="Barry K."/>
            <person name="Miller A.N."/>
            <person name="Grigoriev I.V."/>
            <person name="Debuchy R."/>
            <person name="Gladieux P."/>
            <person name="Thoren M.H."/>
            <person name="Johannesson H."/>
        </authorList>
    </citation>
    <scope>NUCLEOTIDE SEQUENCE</scope>
    <source>
        <strain evidence="2">CBS 731.68</strain>
    </source>
</reference>
<proteinExistence type="predicted"/>
<evidence type="ECO:0000256" key="1">
    <source>
        <dbReference type="SAM" id="MobiDB-lite"/>
    </source>
</evidence>
<keyword evidence="3" id="KW-1185">Reference proteome</keyword>
<evidence type="ECO:0000313" key="3">
    <source>
        <dbReference type="Proteomes" id="UP001302602"/>
    </source>
</evidence>
<organism evidence="2 3">
    <name type="scientific">Parathielavia appendiculata</name>
    <dbReference type="NCBI Taxonomy" id="2587402"/>
    <lineage>
        <taxon>Eukaryota</taxon>
        <taxon>Fungi</taxon>
        <taxon>Dikarya</taxon>
        <taxon>Ascomycota</taxon>
        <taxon>Pezizomycotina</taxon>
        <taxon>Sordariomycetes</taxon>
        <taxon>Sordariomycetidae</taxon>
        <taxon>Sordariales</taxon>
        <taxon>Chaetomiaceae</taxon>
        <taxon>Parathielavia</taxon>
    </lineage>
</organism>
<sequence>MSFESSGARPSGETSYPAFRNPDADPMRPSLAACSGLGPATDVDGVAPSGPVDGRVLFPNDSRNNRNNGSSWLRKIPKQKSEQEGGKSTLTNEVYPYIYSIYGVRVQTRSSYPECVERPFAAEPKIETRYGLPEAGSMTCRPPPPFSLPGVLQMHIYAAPEARSPLGDGRSNHESSWRKLFLVE</sequence>
<dbReference type="RefSeq" id="XP_062652655.1">
    <property type="nucleotide sequence ID" value="XM_062787417.1"/>
</dbReference>
<gene>
    <name evidence="2" type="ORF">N657DRAFT_44705</name>
</gene>
<protein>
    <submittedName>
        <fullName evidence="2">Uncharacterized protein</fullName>
    </submittedName>
</protein>
<comment type="caution">
    <text evidence="2">The sequence shown here is derived from an EMBL/GenBank/DDBJ whole genome shotgun (WGS) entry which is preliminary data.</text>
</comment>
<reference evidence="2" key="1">
    <citation type="journal article" date="2023" name="Mol. Phylogenet. Evol.">
        <title>Genome-scale phylogeny and comparative genomics of the fungal order Sordariales.</title>
        <authorList>
            <person name="Hensen N."/>
            <person name="Bonometti L."/>
            <person name="Westerberg I."/>
            <person name="Brannstrom I.O."/>
            <person name="Guillou S."/>
            <person name="Cros-Aarteil S."/>
            <person name="Calhoun S."/>
            <person name="Haridas S."/>
            <person name="Kuo A."/>
            <person name="Mondo S."/>
            <person name="Pangilinan J."/>
            <person name="Riley R."/>
            <person name="LaButti K."/>
            <person name="Andreopoulos B."/>
            <person name="Lipzen A."/>
            <person name="Chen C."/>
            <person name="Yan M."/>
            <person name="Daum C."/>
            <person name="Ng V."/>
            <person name="Clum A."/>
            <person name="Steindorff A."/>
            <person name="Ohm R.A."/>
            <person name="Martin F."/>
            <person name="Silar P."/>
            <person name="Natvig D.O."/>
            <person name="Lalanne C."/>
            <person name="Gautier V."/>
            <person name="Ament-Velasquez S.L."/>
            <person name="Kruys A."/>
            <person name="Hutchinson M.I."/>
            <person name="Powell A.J."/>
            <person name="Barry K."/>
            <person name="Miller A.N."/>
            <person name="Grigoriev I.V."/>
            <person name="Debuchy R."/>
            <person name="Gladieux P."/>
            <person name="Hiltunen Thoren M."/>
            <person name="Johannesson H."/>
        </authorList>
    </citation>
    <scope>NUCLEOTIDE SEQUENCE</scope>
    <source>
        <strain evidence="2">CBS 731.68</strain>
    </source>
</reference>
<name>A0AAN6U9T2_9PEZI</name>
<feature type="compositionally biased region" description="Low complexity" evidence="1">
    <location>
        <begin position="60"/>
        <end position="74"/>
    </location>
</feature>
<dbReference type="GeneID" id="87824187"/>
<accession>A0AAN6U9T2</accession>
<dbReference type="EMBL" id="MU853223">
    <property type="protein sequence ID" value="KAK4128884.1"/>
    <property type="molecule type" value="Genomic_DNA"/>
</dbReference>
<dbReference type="Proteomes" id="UP001302602">
    <property type="component" value="Unassembled WGS sequence"/>
</dbReference>
<feature type="region of interest" description="Disordered" evidence="1">
    <location>
        <begin position="1"/>
        <end position="88"/>
    </location>
</feature>
<evidence type="ECO:0000313" key="2">
    <source>
        <dbReference type="EMBL" id="KAK4128884.1"/>
    </source>
</evidence>